<accession>A0A7W9ZGX8</accession>
<sequence>MILYLVADDAVAQHPLIADLINEGLVVLADGWRLPIGLLDHFRRHQSVMERAEIAPFLLTYYVHHIIRQPHATAVLLPQQHPGNSYLGLLLGIGVWRSPDEVNLDPFRNEILECYLARQVMVSLEIAKCAAHLIEKTYEYDSYEDVPLTNEVFIEHWAGKNIRLHTS</sequence>
<gene>
    <name evidence="1" type="ORF">FHS48_002298</name>
</gene>
<dbReference type="Proteomes" id="UP000544872">
    <property type="component" value="Unassembled WGS sequence"/>
</dbReference>
<protein>
    <submittedName>
        <fullName evidence="1">Uncharacterized protein</fullName>
    </submittedName>
</protein>
<evidence type="ECO:0000313" key="2">
    <source>
        <dbReference type="Proteomes" id="UP000544872"/>
    </source>
</evidence>
<evidence type="ECO:0000313" key="1">
    <source>
        <dbReference type="EMBL" id="MBB6210868.1"/>
    </source>
</evidence>
<keyword evidence="2" id="KW-1185">Reference proteome</keyword>
<dbReference type="RefSeq" id="WP_184263692.1">
    <property type="nucleotide sequence ID" value="NZ_JACIIX010000008.1"/>
</dbReference>
<proteinExistence type="predicted"/>
<dbReference type="EMBL" id="JACIIX010000008">
    <property type="protein sequence ID" value="MBB6210868.1"/>
    <property type="molecule type" value="Genomic_DNA"/>
</dbReference>
<organism evidence="1 2">
    <name type="scientific">Novispirillum itersonii</name>
    <name type="common">Aquaspirillum itersonii</name>
    <dbReference type="NCBI Taxonomy" id="189"/>
    <lineage>
        <taxon>Bacteria</taxon>
        <taxon>Pseudomonadati</taxon>
        <taxon>Pseudomonadota</taxon>
        <taxon>Alphaproteobacteria</taxon>
        <taxon>Rhodospirillales</taxon>
        <taxon>Novispirillaceae</taxon>
        <taxon>Novispirillum</taxon>
    </lineage>
</organism>
<dbReference type="AlphaFoldDB" id="A0A7W9ZGX8"/>
<comment type="caution">
    <text evidence="1">The sequence shown here is derived from an EMBL/GenBank/DDBJ whole genome shotgun (WGS) entry which is preliminary data.</text>
</comment>
<reference evidence="1 2" key="1">
    <citation type="submission" date="2020-08" db="EMBL/GenBank/DDBJ databases">
        <title>Genomic Encyclopedia of Type Strains, Phase IV (KMG-IV): sequencing the most valuable type-strain genomes for metagenomic binning, comparative biology and taxonomic classification.</title>
        <authorList>
            <person name="Goeker M."/>
        </authorList>
    </citation>
    <scope>NUCLEOTIDE SEQUENCE [LARGE SCALE GENOMIC DNA]</scope>
    <source>
        <strain evidence="1 2">DSM 11590</strain>
    </source>
</reference>
<name>A0A7W9ZGX8_NOVIT</name>